<sequence>MPVGMIVTGHPPTEEEKRAHEDELKRGEELKVERGKGISLEFDVETLIRTVVVHPYAHEWYFNAVKLVVEKFTPVLEEKVEWSSMRTEPLY</sequence>
<accession>X1H1E9</accession>
<dbReference type="AlphaFoldDB" id="X1H1E9"/>
<feature type="compositionally biased region" description="Basic and acidic residues" evidence="1">
    <location>
        <begin position="12"/>
        <end position="26"/>
    </location>
</feature>
<comment type="caution">
    <text evidence="2">The sequence shown here is derived from an EMBL/GenBank/DDBJ whole genome shotgun (WGS) entry which is preliminary data.</text>
</comment>
<dbReference type="EMBL" id="BARU01033052">
    <property type="protein sequence ID" value="GAH63262.1"/>
    <property type="molecule type" value="Genomic_DNA"/>
</dbReference>
<gene>
    <name evidence="2" type="ORF">S03H2_52046</name>
</gene>
<feature type="region of interest" description="Disordered" evidence="1">
    <location>
        <begin position="1"/>
        <end position="26"/>
    </location>
</feature>
<evidence type="ECO:0000256" key="1">
    <source>
        <dbReference type="SAM" id="MobiDB-lite"/>
    </source>
</evidence>
<evidence type="ECO:0000313" key="2">
    <source>
        <dbReference type="EMBL" id="GAH63262.1"/>
    </source>
</evidence>
<reference evidence="2" key="1">
    <citation type="journal article" date="2014" name="Front. Microbiol.">
        <title>High frequency of phylogenetically diverse reductive dehalogenase-homologous genes in deep subseafloor sedimentary metagenomes.</title>
        <authorList>
            <person name="Kawai M."/>
            <person name="Futagami T."/>
            <person name="Toyoda A."/>
            <person name="Takaki Y."/>
            <person name="Nishi S."/>
            <person name="Hori S."/>
            <person name="Arai W."/>
            <person name="Tsubouchi T."/>
            <person name="Morono Y."/>
            <person name="Uchiyama I."/>
            <person name="Ito T."/>
            <person name="Fujiyama A."/>
            <person name="Inagaki F."/>
            <person name="Takami H."/>
        </authorList>
    </citation>
    <scope>NUCLEOTIDE SEQUENCE</scope>
    <source>
        <strain evidence="2">Expedition CK06-06</strain>
    </source>
</reference>
<organism evidence="2">
    <name type="scientific">marine sediment metagenome</name>
    <dbReference type="NCBI Taxonomy" id="412755"/>
    <lineage>
        <taxon>unclassified sequences</taxon>
        <taxon>metagenomes</taxon>
        <taxon>ecological metagenomes</taxon>
    </lineage>
</organism>
<protein>
    <submittedName>
        <fullName evidence="2">Uncharacterized protein</fullName>
    </submittedName>
</protein>
<name>X1H1E9_9ZZZZ</name>
<proteinExistence type="predicted"/>